<evidence type="ECO:0000256" key="5">
    <source>
        <dbReference type="ARBA" id="ARBA00022692"/>
    </source>
</evidence>
<evidence type="ECO:0000256" key="1">
    <source>
        <dbReference type="ARBA" id="ARBA00004429"/>
    </source>
</evidence>
<feature type="transmembrane region" description="Helical" evidence="10">
    <location>
        <begin position="38"/>
        <end position="61"/>
    </location>
</feature>
<evidence type="ECO:0000259" key="11">
    <source>
        <dbReference type="Pfam" id="PF01578"/>
    </source>
</evidence>
<dbReference type="InterPro" id="IPR002541">
    <property type="entry name" value="Cyt_c_assembly"/>
</dbReference>
<feature type="transmembrane region" description="Helical" evidence="10">
    <location>
        <begin position="270"/>
        <end position="289"/>
    </location>
</feature>
<evidence type="ECO:0000256" key="7">
    <source>
        <dbReference type="ARBA" id="ARBA00022989"/>
    </source>
</evidence>
<feature type="transmembrane region" description="Helical" evidence="10">
    <location>
        <begin position="419"/>
        <end position="436"/>
    </location>
</feature>
<name>F7XX26_MIDMI</name>
<keyword evidence="3" id="KW-1003">Cell membrane</keyword>
<feature type="transmembrane region" description="Helical" evidence="10">
    <location>
        <begin position="174"/>
        <end position="194"/>
    </location>
</feature>
<dbReference type="RefSeq" id="WP_013951423.1">
    <property type="nucleotide sequence ID" value="NC_015722.1"/>
</dbReference>
<dbReference type="GO" id="GO:0020037">
    <property type="term" value="F:heme binding"/>
    <property type="evidence" value="ECO:0007669"/>
    <property type="project" value="InterPro"/>
</dbReference>
<keyword evidence="7 10" id="KW-1133">Transmembrane helix</keyword>
<keyword evidence="4" id="KW-0997">Cell inner membrane</keyword>
<dbReference type="PANTHER" id="PTHR43653:SF1">
    <property type="entry name" value="CYTOCHROME C-TYPE BIOGENESIS PROTEIN CCMF"/>
    <property type="match status" value="1"/>
</dbReference>
<feature type="transmembrane region" description="Helical" evidence="10">
    <location>
        <begin position="349"/>
        <end position="370"/>
    </location>
</feature>
<evidence type="ECO:0000313" key="14">
    <source>
        <dbReference type="Proteomes" id="UP000006639"/>
    </source>
</evidence>
<keyword evidence="6" id="KW-0201">Cytochrome c-type biogenesis</keyword>
<dbReference type="PRINTS" id="PR01410">
    <property type="entry name" value="CCBIOGENESIS"/>
</dbReference>
<evidence type="ECO:0000256" key="2">
    <source>
        <dbReference type="ARBA" id="ARBA00009186"/>
    </source>
</evidence>
<feature type="transmembrane region" description="Helical" evidence="10">
    <location>
        <begin position="476"/>
        <end position="495"/>
    </location>
</feature>
<dbReference type="InterPro" id="IPR032523">
    <property type="entry name" value="CcmF_C"/>
</dbReference>
<dbReference type="NCBIfam" id="NF007691">
    <property type="entry name" value="PRK10369.1"/>
    <property type="match status" value="1"/>
</dbReference>
<dbReference type="GO" id="GO:0017004">
    <property type="term" value="P:cytochrome complex assembly"/>
    <property type="evidence" value="ECO:0007669"/>
    <property type="project" value="UniProtKB-KW"/>
</dbReference>
<feature type="transmembrane region" description="Helical" evidence="10">
    <location>
        <begin position="390"/>
        <end position="407"/>
    </location>
</feature>
<feature type="transmembrane region" description="Helical" evidence="10">
    <location>
        <begin position="309"/>
        <end position="328"/>
    </location>
</feature>
<evidence type="ECO:0000259" key="12">
    <source>
        <dbReference type="Pfam" id="PF16327"/>
    </source>
</evidence>
<evidence type="ECO:0000256" key="9">
    <source>
        <dbReference type="ARBA" id="ARBA00037230"/>
    </source>
</evidence>
<feature type="domain" description="Cytochrome c assembly protein" evidence="11">
    <location>
        <begin position="88"/>
        <end position="292"/>
    </location>
</feature>
<keyword evidence="14" id="KW-1185">Reference proteome</keyword>
<sequence>MLPDIGNLCLYIALSICLFVSIAPILEKLGFSLQYKYYTVAWLAVFIVILISFFILIYSYVISDFSILNVVNNSHTSKPLIYKISGAWGNHEGSMLLWITAINVFTIIFCIMNRDASLGKLTLSVQAICNTFFIAFTLFISSPFTRIFPAPKNGFGLNPILQDIGLAMHPPVLYLGYVGFSISYSITISALILNKIDKFWAEIVRICSLISWCFLTAGIALGSWWAYRELGWGGFWFWDPVENASLMPWLSATALIHTINVYSKTGNLKQWSIILSIATFILSTLGMFLVRSGIVTSVHAFAADSSRGIYILSFLALLLLASTIIYMLKLNITREVTFPILSKPFFISISSLILVVAISTIIIGTIYPMILEILTGTKISVGAPYFNTVFNPMVIMLTGSCAIGSNLSWVKSKNFKKHILIFGLALISTSLFSIKINLAEEALATLGLLFGLWLLFASISLLFTRDKKGSNFYNMVIGHLGFSIIVVSISMNAALNRETRTQLKIGETVNFLDYGISLSNIYYEKKANYLTQIAIIGIKSGNLKTSVKPEVRFFEVEQQQVVEPAMYKTVFSDLYITIDRIYSDQGVPVLIYYRPMIAWLWFGALSVVIAILRSAIISVANYFNK</sequence>
<gene>
    <name evidence="13" type="primary">ccmF</name>
    <name evidence="13" type="ordered locus">midi_00944</name>
</gene>
<keyword evidence="8 10" id="KW-0472">Membrane</keyword>
<feature type="transmembrane region" description="Helical" evidence="10">
    <location>
        <begin position="124"/>
        <end position="144"/>
    </location>
</feature>
<protein>
    <submittedName>
        <fullName evidence="13">Cytochrome c-type biogenesis protein</fullName>
    </submittedName>
</protein>
<comment type="subcellular location">
    <subcellularLocation>
        <location evidence="1">Cell inner membrane</location>
        <topology evidence="1">Multi-pass membrane protein</topology>
    </subcellularLocation>
</comment>
<dbReference type="STRING" id="696127.midi_00944"/>
<dbReference type="EMBL" id="CP002130">
    <property type="protein sequence ID" value="AEI89225.1"/>
    <property type="molecule type" value="Genomic_DNA"/>
</dbReference>
<dbReference type="PRINTS" id="PR01411">
    <property type="entry name" value="CCMFBIOGNSIS"/>
</dbReference>
<feature type="domain" description="Cytochrome c-type biogenesis protein CcmF C-terminal" evidence="12">
    <location>
        <begin position="312"/>
        <end position="610"/>
    </location>
</feature>
<feature type="transmembrane region" description="Helical" evidence="10">
    <location>
        <begin position="598"/>
        <end position="623"/>
    </location>
</feature>
<feature type="transmembrane region" description="Helical" evidence="10">
    <location>
        <begin position="206"/>
        <end position="226"/>
    </location>
</feature>
<feature type="transmembrane region" description="Helical" evidence="10">
    <location>
        <begin position="442"/>
        <end position="464"/>
    </location>
</feature>
<evidence type="ECO:0000256" key="6">
    <source>
        <dbReference type="ARBA" id="ARBA00022748"/>
    </source>
</evidence>
<evidence type="ECO:0000256" key="4">
    <source>
        <dbReference type="ARBA" id="ARBA00022519"/>
    </source>
</evidence>
<keyword evidence="5 10" id="KW-0812">Transmembrane</keyword>
<feature type="transmembrane region" description="Helical" evidence="10">
    <location>
        <begin position="95"/>
        <end position="112"/>
    </location>
</feature>
<proteinExistence type="inferred from homology"/>
<organism evidence="13 14">
    <name type="scientific">Midichloria mitochondrii (strain IricVA)</name>
    <dbReference type="NCBI Taxonomy" id="696127"/>
    <lineage>
        <taxon>Bacteria</taxon>
        <taxon>Pseudomonadati</taxon>
        <taxon>Pseudomonadota</taxon>
        <taxon>Alphaproteobacteria</taxon>
        <taxon>Rickettsiales</taxon>
        <taxon>Candidatus Midichloriaceae</taxon>
        <taxon>Candidatus Midichloria</taxon>
    </lineage>
</organism>
<reference evidence="13 14" key="1">
    <citation type="journal article" date="2011" name="Mol. Biol. Evol.">
        <title>Phylogenomic evidence for the presence of a flagellum and cbb3 oxidase in the free-living mitochondrial ancestor.</title>
        <authorList>
            <person name="Sassera D."/>
            <person name="Lo N."/>
            <person name="Epis S."/>
            <person name="D'Auria G."/>
            <person name="Montagna M."/>
            <person name="Comandatore F."/>
            <person name="Horner D."/>
            <person name="Pereto J."/>
            <person name="Luciano A.M."/>
            <person name="Franciosi F."/>
            <person name="Ferri E."/>
            <person name="Crotti E."/>
            <person name="Bazzocchi C."/>
            <person name="Daffonchio D."/>
            <person name="Sacchi L."/>
            <person name="Moya A."/>
            <person name="Latorre A."/>
            <person name="Bandi C."/>
        </authorList>
    </citation>
    <scope>NUCLEOTIDE SEQUENCE [LARGE SCALE GENOMIC DNA]</scope>
    <source>
        <strain evidence="13 14">IricVA</strain>
    </source>
</reference>
<dbReference type="AlphaFoldDB" id="F7XX26"/>
<dbReference type="KEGG" id="mmn:midi_00944"/>
<dbReference type="Proteomes" id="UP000006639">
    <property type="component" value="Chromosome"/>
</dbReference>
<evidence type="ECO:0000256" key="8">
    <source>
        <dbReference type="ARBA" id="ARBA00023136"/>
    </source>
</evidence>
<dbReference type="InterPro" id="IPR003567">
    <property type="entry name" value="Cyt_c_biogenesis"/>
</dbReference>
<comment type="similarity">
    <text evidence="2">Belongs to the CcmF/CycK/Ccl1/NrfE/CcsA family.</text>
</comment>
<accession>F7XX26</accession>
<evidence type="ECO:0000256" key="3">
    <source>
        <dbReference type="ARBA" id="ARBA00022475"/>
    </source>
</evidence>
<evidence type="ECO:0000256" key="10">
    <source>
        <dbReference type="SAM" id="Phobius"/>
    </source>
</evidence>
<dbReference type="Pfam" id="PF01578">
    <property type="entry name" value="Cytochrom_C_asm"/>
    <property type="match status" value="1"/>
</dbReference>
<dbReference type="HOGENOM" id="CLU_015041_3_0_5"/>
<dbReference type="PANTHER" id="PTHR43653">
    <property type="entry name" value="CYTOCHROME C ASSEMBLY PROTEIN-RELATED"/>
    <property type="match status" value="1"/>
</dbReference>
<dbReference type="GO" id="GO:0015232">
    <property type="term" value="F:heme transmembrane transporter activity"/>
    <property type="evidence" value="ECO:0007669"/>
    <property type="project" value="InterPro"/>
</dbReference>
<evidence type="ECO:0000313" key="13">
    <source>
        <dbReference type="EMBL" id="AEI89225.1"/>
    </source>
</evidence>
<feature type="transmembrane region" description="Helical" evidence="10">
    <location>
        <begin position="6"/>
        <end position="26"/>
    </location>
</feature>
<dbReference type="GO" id="GO:0005886">
    <property type="term" value="C:plasma membrane"/>
    <property type="evidence" value="ECO:0007669"/>
    <property type="project" value="UniProtKB-SubCell"/>
</dbReference>
<dbReference type="Pfam" id="PF16327">
    <property type="entry name" value="CcmF_C"/>
    <property type="match status" value="1"/>
</dbReference>
<comment type="function">
    <text evidence="9">Required for the biogenesis of c-type cytochromes. Possible subunit of a heme lyase.</text>
</comment>
<dbReference type="InterPro" id="IPR003568">
    <property type="entry name" value="Cyt_c_biogenesis_CcmF"/>
</dbReference>